<evidence type="ECO:0000313" key="2">
    <source>
        <dbReference type="EMBL" id="KAK7017777.1"/>
    </source>
</evidence>
<evidence type="ECO:0000256" key="1">
    <source>
        <dbReference type="SAM" id="SignalP"/>
    </source>
</evidence>
<keyword evidence="1" id="KW-0732">Signal</keyword>
<organism evidence="2 3">
    <name type="scientific">Favolaschia claudopus</name>
    <dbReference type="NCBI Taxonomy" id="2862362"/>
    <lineage>
        <taxon>Eukaryota</taxon>
        <taxon>Fungi</taxon>
        <taxon>Dikarya</taxon>
        <taxon>Basidiomycota</taxon>
        <taxon>Agaricomycotina</taxon>
        <taxon>Agaricomycetes</taxon>
        <taxon>Agaricomycetidae</taxon>
        <taxon>Agaricales</taxon>
        <taxon>Marasmiineae</taxon>
        <taxon>Mycenaceae</taxon>
        <taxon>Favolaschia</taxon>
    </lineage>
</organism>
<gene>
    <name evidence="2" type="ORF">R3P38DRAFT_1315752</name>
</gene>
<keyword evidence="3" id="KW-1185">Reference proteome</keyword>
<sequence length="131" mass="13707">MFSTRFIALLVASIATLALAKPTVAVAPTPDVPGDTINACTNLNYTGNCDVVAFVNGLCVPMPSRQVNSMTSVQVPAGWACTFYDAKSGTACDPSTGFNTLLLAPGSPDLRIQHFDDAVDTFKCTQLCAVS</sequence>
<name>A0AAW0AXP9_9AGAR</name>
<feature type="signal peptide" evidence="1">
    <location>
        <begin position="1"/>
        <end position="20"/>
    </location>
</feature>
<reference evidence="2 3" key="1">
    <citation type="journal article" date="2024" name="J Genomics">
        <title>Draft genome sequencing and assembly of Favolaschia claudopus CIRM-BRFM 2984 isolated from oak limbs.</title>
        <authorList>
            <person name="Navarro D."/>
            <person name="Drula E."/>
            <person name="Chaduli D."/>
            <person name="Cazenave R."/>
            <person name="Ahrendt S."/>
            <person name="Wang J."/>
            <person name="Lipzen A."/>
            <person name="Daum C."/>
            <person name="Barry K."/>
            <person name="Grigoriev I.V."/>
            <person name="Favel A."/>
            <person name="Rosso M.N."/>
            <person name="Martin F."/>
        </authorList>
    </citation>
    <scope>NUCLEOTIDE SEQUENCE [LARGE SCALE GENOMIC DNA]</scope>
    <source>
        <strain evidence="2 3">CIRM-BRFM 2984</strain>
    </source>
</reference>
<evidence type="ECO:0000313" key="3">
    <source>
        <dbReference type="Proteomes" id="UP001362999"/>
    </source>
</evidence>
<protein>
    <submittedName>
        <fullName evidence="2">Uncharacterized protein</fullName>
    </submittedName>
</protein>
<dbReference type="EMBL" id="JAWWNJ010000047">
    <property type="protein sequence ID" value="KAK7017777.1"/>
    <property type="molecule type" value="Genomic_DNA"/>
</dbReference>
<feature type="chain" id="PRO_5043844241" evidence="1">
    <location>
        <begin position="21"/>
        <end position="131"/>
    </location>
</feature>
<proteinExistence type="predicted"/>
<dbReference type="AlphaFoldDB" id="A0AAW0AXP9"/>
<accession>A0AAW0AXP9</accession>
<dbReference type="Proteomes" id="UP001362999">
    <property type="component" value="Unassembled WGS sequence"/>
</dbReference>
<comment type="caution">
    <text evidence="2">The sequence shown here is derived from an EMBL/GenBank/DDBJ whole genome shotgun (WGS) entry which is preliminary data.</text>
</comment>